<proteinExistence type="predicted"/>
<gene>
    <name evidence="3" type="ORF">DYB26_007391</name>
    <name evidence="4" type="ORF">DYB31_002434</name>
    <name evidence="2" type="ORF">DYB38_004398</name>
</gene>
<protein>
    <submittedName>
        <fullName evidence="4">Uncharacterized protein</fullName>
    </submittedName>
</protein>
<evidence type="ECO:0000313" key="4">
    <source>
        <dbReference type="EMBL" id="RHY95058.1"/>
    </source>
</evidence>
<dbReference type="EMBL" id="QUTE01016952">
    <property type="protein sequence ID" value="RHY95058.1"/>
    <property type="molecule type" value="Genomic_DNA"/>
</dbReference>
<comment type="caution">
    <text evidence="4">The sequence shown here is derived from an EMBL/GenBank/DDBJ whole genome shotgun (WGS) entry which is preliminary data.</text>
</comment>
<dbReference type="AlphaFoldDB" id="A0A397EJF7"/>
<accession>A0A397EJF7</accession>
<dbReference type="EMBL" id="QUTF01021796">
    <property type="protein sequence ID" value="RHY91503.1"/>
    <property type="molecule type" value="Genomic_DNA"/>
</dbReference>
<sequence>MTEVQRILKSRTHYHVLGFDSVHYVELSAVRRYLKNHPHLLKYVVQAHIVQGSTKPSRVKYTQTSVHTKVLMRAHILAVFTCILLDAEDAFKRLSVAYECLSDETLQHEYLAKTSGSKKRPRPPQARPPTTKPETTTTTKQRPRKPRTAADIYADFLKEEERQAELDFLKRGFERTFDDTRATRPPSPPPVHSDDFVADILSSGLESKQAKWARFANPTSSHLSNILPVPTAGPQKEVPMCCLLCRRKFPSLAQLARHQAESKLHAANMAKQKE</sequence>
<reference evidence="5 6" key="1">
    <citation type="submission" date="2018-08" db="EMBL/GenBank/DDBJ databases">
        <title>Aphanomyces genome sequencing and annotation.</title>
        <authorList>
            <person name="Minardi D."/>
            <person name="Oidtmann B."/>
            <person name="Van Der Giezen M."/>
            <person name="Studholme D.J."/>
        </authorList>
    </citation>
    <scope>NUCLEOTIDE SEQUENCE [LARGE SCALE GENOMIC DNA]</scope>
    <source>
        <strain evidence="4 6">197901</strain>
        <strain evidence="3 7">FDL457</strain>
        <strain evidence="2 5">SA</strain>
    </source>
</reference>
<dbReference type="EMBL" id="QUTC01003990">
    <property type="protein sequence ID" value="RHY67094.1"/>
    <property type="molecule type" value="Genomic_DNA"/>
</dbReference>
<feature type="region of interest" description="Disordered" evidence="1">
    <location>
        <begin position="112"/>
        <end position="148"/>
    </location>
</feature>
<evidence type="ECO:0000313" key="3">
    <source>
        <dbReference type="EMBL" id="RHY91503.1"/>
    </source>
</evidence>
<evidence type="ECO:0000313" key="5">
    <source>
        <dbReference type="Proteomes" id="UP000265716"/>
    </source>
</evidence>
<name>A0A397EJF7_APHAT</name>
<evidence type="ECO:0000313" key="6">
    <source>
        <dbReference type="Proteomes" id="UP000266196"/>
    </source>
</evidence>
<evidence type="ECO:0000313" key="2">
    <source>
        <dbReference type="EMBL" id="RHY67094.1"/>
    </source>
</evidence>
<dbReference type="Proteomes" id="UP000265716">
    <property type="component" value="Unassembled WGS sequence"/>
</dbReference>
<dbReference type="Proteomes" id="UP000286510">
    <property type="component" value="Unassembled WGS sequence"/>
</dbReference>
<organism evidence="4 6">
    <name type="scientific">Aphanomyces astaci</name>
    <name type="common">Crayfish plague agent</name>
    <dbReference type="NCBI Taxonomy" id="112090"/>
    <lineage>
        <taxon>Eukaryota</taxon>
        <taxon>Sar</taxon>
        <taxon>Stramenopiles</taxon>
        <taxon>Oomycota</taxon>
        <taxon>Saprolegniomycetes</taxon>
        <taxon>Saprolegniales</taxon>
        <taxon>Verrucalvaceae</taxon>
        <taxon>Aphanomyces</taxon>
    </lineage>
</organism>
<dbReference type="Proteomes" id="UP000266196">
    <property type="component" value="Unassembled WGS sequence"/>
</dbReference>
<evidence type="ECO:0000313" key="7">
    <source>
        <dbReference type="Proteomes" id="UP000286510"/>
    </source>
</evidence>
<evidence type="ECO:0000256" key="1">
    <source>
        <dbReference type="SAM" id="MobiDB-lite"/>
    </source>
</evidence>
<dbReference type="VEuPathDB" id="FungiDB:H257_03197"/>